<dbReference type="EMBL" id="CP002818">
    <property type="protein sequence ID" value="AGE74117.1"/>
    <property type="molecule type" value="Genomic_DNA"/>
</dbReference>
<evidence type="ECO:0000256" key="1">
    <source>
        <dbReference type="SAM" id="Phobius"/>
    </source>
</evidence>
<reference evidence="2 3" key="1">
    <citation type="journal article" date="2012" name="ISME J.">
        <title>Genomic evidence of rapid, global-scale gene flow in a Sulfolobus species.</title>
        <authorList>
            <person name="Mao D."/>
            <person name="Grogan D."/>
        </authorList>
    </citation>
    <scope>NUCLEOTIDE SEQUENCE [LARGE SCALE GENOMIC DNA]</scope>
    <source>
        <strain evidence="2 3">Ron12/I</strain>
    </source>
</reference>
<dbReference type="RefSeq" id="WP_015385721.1">
    <property type="nucleotide sequence ID" value="NC_020247.1"/>
</dbReference>
<organism evidence="3">
    <name type="scientific">Sulfolobus acidocaldarius Ron12/I</name>
    <dbReference type="NCBI Taxonomy" id="1028567"/>
    <lineage>
        <taxon>Archaea</taxon>
        <taxon>Thermoproteota</taxon>
        <taxon>Thermoprotei</taxon>
        <taxon>Sulfolobales</taxon>
        <taxon>Sulfolobaceae</taxon>
        <taxon>Sulfolobus</taxon>
    </lineage>
</organism>
<name>M1J0H8_9CREN</name>
<feature type="transmembrane region" description="Helical" evidence="1">
    <location>
        <begin position="12"/>
        <end position="32"/>
    </location>
</feature>
<keyword evidence="1" id="KW-0472">Membrane</keyword>
<sequence length="51" mass="6232">MRFRTSYEVRKVNRLELLYLIQIIPILLMYIGKKVSTLWIKSQRLAFYLIV</sequence>
<dbReference type="PATRIC" id="fig|1028567.7.peg.1875"/>
<dbReference type="KEGG" id="sacr:SacRon12I_09450"/>
<dbReference type="HOGENOM" id="CLU_3094280_0_0_2"/>
<keyword evidence="1" id="KW-1133">Transmembrane helix</keyword>
<gene>
    <name evidence="2" type="ORF">SacRon12I_09450</name>
</gene>
<dbReference type="GeneID" id="58788714"/>
<evidence type="ECO:0000313" key="2">
    <source>
        <dbReference type="EMBL" id="AGE74117.1"/>
    </source>
</evidence>
<proteinExistence type="predicted"/>
<dbReference type="Proteomes" id="UP000011280">
    <property type="component" value="Chromosome"/>
</dbReference>
<protein>
    <submittedName>
        <fullName evidence="2">Uncharacterized protein</fullName>
    </submittedName>
</protein>
<dbReference type="AlphaFoldDB" id="M1J0H8"/>
<evidence type="ECO:0000313" key="3">
    <source>
        <dbReference type="Proteomes" id="UP000011280"/>
    </source>
</evidence>
<accession>M1J0H8</accession>
<keyword evidence="1" id="KW-0812">Transmembrane</keyword>